<dbReference type="InterPro" id="IPR021522">
    <property type="entry name" value="MctB"/>
</dbReference>
<feature type="coiled-coil region" evidence="1">
    <location>
        <begin position="34"/>
        <end position="68"/>
    </location>
</feature>
<sequence length="339" mass="34337">MIDFRYHLVSIIAVFLALTVGIVLGSTMLQDPVLNTLQAEADRLRDQAERLREEKDTAEQLNASANHVISSRADDMLHDRLADTRVVIVEAPGGAPELRNALATRLEQAGATVVGRLTLTGGYVDPQRADSVEELLDETVDAGDLPDGTTAKRAGAALARALVAAEDERDGGADTAAARESEALLEEFAEAGLLTVRGEPVRAADAVLVLAPAEPFAAATAPSPDAVSSPENTTLLELARALGAASEGMTLAGSPSSLETGGLVTQARTEGARFTTVDSAGGAAGNVVTVLALAASLAGHNGHYGIGGGADGFLPDPLPGPIASPSATSSPSAAPGGNG</sequence>
<evidence type="ECO:0000256" key="1">
    <source>
        <dbReference type="SAM" id="Coils"/>
    </source>
</evidence>
<protein>
    <submittedName>
        <fullName evidence="3">Copper transporter</fullName>
    </submittedName>
</protein>
<dbReference type="EMBL" id="BAABDD010000002">
    <property type="protein sequence ID" value="GAA3727033.1"/>
    <property type="molecule type" value="Genomic_DNA"/>
</dbReference>
<accession>A0ABP7F2T4</accession>
<reference evidence="4" key="1">
    <citation type="journal article" date="2019" name="Int. J. Syst. Evol. Microbiol.">
        <title>The Global Catalogue of Microorganisms (GCM) 10K type strain sequencing project: providing services to taxonomists for standard genome sequencing and annotation.</title>
        <authorList>
            <consortium name="The Broad Institute Genomics Platform"/>
            <consortium name="The Broad Institute Genome Sequencing Center for Infectious Disease"/>
            <person name="Wu L."/>
            <person name="Ma J."/>
        </authorList>
    </citation>
    <scope>NUCLEOTIDE SEQUENCE [LARGE SCALE GENOMIC DNA]</scope>
    <source>
        <strain evidence="4">JCM 17137</strain>
    </source>
</reference>
<keyword evidence="1" id="KW-0175">Coiled coil</keyword>
<proteinExistence type="predicted"/>
<comment type="caution">
    <text evidence="3">The sequence shown here is derived from an EMBL/GenBank/DDBJ whole genome shotgun (WGS) entry which is preliminary data.</text>
</comment>
<organism evidence="3 4">
    <name type="scientific">Salinactinospora qingdaonensis</name>
    <dbReference type="NCBI Taxonomy" id="702744"/>
    <lineage>
        <taxon>Bacteria</taxon>
        <taxon>Bacillati</taxon>
        <taxon>Actinomycetota</taxon>
        <taxon>Actinomycetes</taxon>
        <taxon>Streptosporangiales</taxon>
        <taxon>Nocardiopsidaceae</taxon>
        <taxon>Salinactinospora</taxon>
    </lineage>
</organism>
<feature type="region of interest" description="Disordered" evidence="2">
    <location>
        <begin position="314"/>
        <end position="339"/>
    </location>
</feature>
<evidence type="ECO:0000313" key="4">
    <source>
        <dbReference type="Proteomes" id="UP001500908"/>
    </source>
</evidence>
<dbReference type="Proteomes" id="UP001500908">
    <property type="component" value="Unassembled WGS sequence"/>
</dbReference>
<evidence type="ECO:0000313" key="3">
    <source>
        <dbReference type="EMBL" id="GAA3727033.1"/>
    </source>
</evidence>
<keyword evidence="4" id="KW-1185">Reference proteome</keyword>
<feature type="compositionally biased region" description="Low complexity" evidence="2">
    <location>
        <begin position="323"/>
        <end position="339"/>
    </location>
</feature>
<name>A0ABP7F2T4_9ACTN</name>
<gene>
    <name evidence="3" type="ORF">GCM10022402_04610</name>
</gene>
<dbReference type="Pfam" id="PF11382">
    <property type="entry name" value="MctB"/>
    <property type="match status" value="1"/>
</dbReference>
<evidence type="ECO:0000256" key="2">
    <source>
        <dbReference type="SAM" id="MobiDB-lite"/>
    </source>
</evidence>